<name>A0AAV5S772_9BILA</name>
<dbReference type="Proteomes" id="UP001432027">
    <property type="component" value="Unassembled WGS sequence"/>
</dbReference>
<keyword evidence="2" id="KW-1133">Transmembrane helix</keyword>
<evidence type="ECO:0000256" key="2">
    <source>
        <dbReference type="SAM" id="Phobius"/>
    </source>
</evidence>
<sequence>GSGHVFAHPVPPVGCPTETGIRTRTKYAYFVFLFAQGLLVGIRFEYDRRGIGREERRGAGGPSTSEHFLEDNG</sequence>
<accession>A0AAV5S772</accession>
<feature type="region of interest" description="Disordered" evidence="1">
    <location>
        <begin position="53"/>
        <end position="73"/>
    </location>
</feature>
<gene>
    <name evidence="3" type="ORF">PENTCL1PPCAC_583</name>
</gene>
<proteinExistence type="predicted"/>
<keyword evidence="2" id="KW-0812">Transmembrane</keyword>
<organism evidence="3 4">
    <name type="scientific">Pristionchus entomophagus</name>
    <dbReference type="NCBI Taxonomy" id="358040"/>
    <lineage>
        <taxon>Eukaryota</taxon>
        <taxon>Metazoa</taxon>
        <taxon>Ecdysozoa</taxon>
        <taxon>Nematoda</taxon>
        <taxon>Chromadorea</taxon>
        <taxon>Rhabditida</taxon>
        <taxon>Rhabditina</taxon>
        <taxon>Diplogasteromorpha</taxon>
        <taxon>Diplogasteroidea</taxon>
        <taxon>Neodiplogasteridae</taxon>
        <taxon>Pristionchus</taxon>
    </lineage>
</organism>
<keyword evidence="2" id="KW-0472">Membrane</keyword>
<dbReference type="AlphaFoldDB" id="A0AAV5S772"/>
<reference evidence="3" key="1">
    <citation type="submission" date="2023-10" db="EMBL/GenBank/DDBJ databases">
        <title>Genome assembly of Pristionchus species.</title>
        <authorList>
            <person name="Yoshida K."/>
            <person name="Sommer R.J."/>
        </authorList>
    </citation>
    <scope>NUCLEOTIDE SEQUENCE</scope>
    <source>
        <strain evidence="3">RS0144</strain>
    </source>
</reference>
<feature type="non-terminal residue" evidence="3">
    <location>
        <position position="1"/>
    </location>
</feature>
<protein>
    <submittedName>
        <fullName evidence="3">Uncharacterized protein</fullName>
    </submittedName>
</protein>
<comment type="caution">
    <text evidence="3">The sequence shown here is derived from an EMBL/GenBank/DDBJ whole genome shotgun (WGS) entry which is preliminary data.</text>
</comment>
<evidence type="ECO:0000313" key="4">
    <source>
        <dbReference type="Proteomes" id="UP001432027"/>
    </source>
</evidence>
<feature type="transmembrane region" description="Helical" evidence="2">
    <location>
        <begin position="27"/>
        <end position="46"/>
    </location>
</feature>
<keyword evidence="4" id="KW-1185">Reference proteome</keyword>
<dbReference type="EMBL" id="BTSX01000001">
    <property type="protein sequence ID" value="GMS78408.1"/>
    <property type="molecule type" value="Genomic_DNA"/>
</dbReference>
<evidence type="ECO:0000256" key="1">
    <source>
        <dbReference type="SAM" id="MobiDB-lite"/>
    </source>
</evidence>
<evidence type="ECO:0000313" key="3">
    <source>
        <dbReference type="EMBL" id="GMS78408.1"/>
    </source>
</evidence>